<feature type="compositionally biased region" description="Basic and acidic residues" evidence="1">
    <location>
        <begin position="93"/>
        <end position="103"/>
    </location>
</feature>
<dbReference type="Proteomes" id="UP000228934">
    <property type="component" value="Unassembled WGS sequence"/>
</dbReference>
<feature type="compositionally biased region" description="Acidic residues" evidence="1">
    <location>
        <begin position="161"/>
        <end position="174"/>
    </location>
</feature>
<gene>
    <name evidence="2" type="ORF">AB205_0119170</name>
</gene>
<dbReference type="InterPro" id="IPR031440">
    <property type="entry name" value="DUF4670"/>
</dbReference>
<feature type="compositionally biased region" description="Polar residues" evidence="1">
    <location>
        <begin position="200"/>
        <end position="212"/>
    </location>
</feature>
<keyword evidence="3" id="KW-1185">Reference proteome</keyword>
<feature type="compositionally biased region" description="Basic and acidic residues" evidence="1">
    <location>
        <begin position="31"/>
        <end position="42"/>
    </location>
</feature>
<accession>A0A2G9NWE3</accession>
<dbReference type="EMBL" id="KV923189">
    <property type="protein sequence ID" value="PIN95391.1"/>
    <property type="molecule type" value="Genomic_DNA"/>
</dbReference>
<reference evidence="3" key="1">
    <citation type="journal article" date="2017" name="Nat. Commun.">
        <title>The North American bullfrog draft genome provides insight into hormonal regulation of long noncoding RNA.</title>
        <authorList>
            <person name="Hammond S.A."/>
            <person name="Warren R.L."/>
            <person name="Vandervalk B.P."/>
            <person name="Kucuk E."/>
            <person name="Khan H."/>
            <person name="Gibb E.A."/>
            <person name="Pandoh P."/>
            <person name="Kirk H."/>
            <person name="Zhao Y."/>
            <person name="Jones M."/>
            <person name="Mungall A.J."/>
            <person name="Coope R."/>
            <person name="Pleasance S."/>
            <person name="Moore R.A."/>
            <person name="Holt R.A."/>
            <person name="Round J.M."/>
            <person name="Ohora S."/>
            <person name="Walle B.V."/>
            <person name="Veldhoen N."/>
            <person name="Helbing C.C."/>
            <person name="Birol I."/>
        </authorList>
    </citation>
    <scope>NUCLEOTIDE SEQUENCE [LARGE SCALE GENOMIC DNA]</scope>
</reference>
<dbReference type="PANTHER" id="PTHR21937">
    <property type="entry name" value="CCDC66 DOMAIN-CONTAINING PROTEIN"/>
    <property type="match status" value="1"/>
</dbReference>
<organism evidence="2 3">
    <name type="scientific">Aquarana catesbeiana</name>
    <name type="common">American bullfrog</name>
    <name type="synonym">Rana catesbeiana</name>
    <dbReference type="NCBI Taxonomy" id="8400"/>
    <lineage>
        <taxon>Eukaryota</taxon>
        <taxon>Metazoa</taxon>
        <taxon>Chordata</taxon>
        <taxon>Craniata</taxon>
        <taxon>Vertebrata</taxon>
        <taxon>Euteleostomi</taxon>
        <taxon>Amphibia</taxon>
        <taxon>Batrachia</taxon>
        <taxon>Anura</taxon>
        <taxon>Neobatrachia</taxon>
        <taxon>Ranoidea</taxon>
        <taxon>Ranidae</taxon>
        <taxon>Aquarana</taxon>
    </lineage>
</organism>
<protein>
    <submittedName>
        <fullName evidence="2">Uncharacterized protein</fullName>
    </submittedName>
</protein>
<sequence>MGENRAIGDEAVGDRCSIGLMLYPHSNKDIESETIENKEKLPGLDLQAEVTQQKSPPGKQQMTEEEQMVHVQEITNTVTKETVKGKGKKKSKPEKAQKTEKSQAKATKKSNQGSATEGKAAFVVGKPKEKKAESKISYPKKSSGTRQQTIQETQEIPHEMPEEEENDSEKESEDSYVVTEHVKRSPSPTEPKDLPPDSDTGATDNISKQNAEQKVPETTLTTLPVTNPTNEEEYADSESSEATSSSVHQQKLARARDRSEKAERRRLEVERKRREREEQLRLEKEQQERMERMREELEEEQKRRVEEIRIRKKQEEEERQRQEQERVRRMQLEHQALERARLQQEEYRRKLQEIQRRKQEEELERLALERQRQQEQERLEAEERMRLLEMAAEEREEYQRQKREREEQARQEAERQRLMAEAEAKALMEEAQRHAQLLARQTAALEKQLQFNRGLMKESVGMDQTQGVSRSWVFSYFEFLELLGLPLSVEGELV</sequence>
<evidence type="ECO:0000313" key="3">
    <source>
        <dbReference type="Proteomes" id="UP000228934"/>
    </source>
</evidence>
<name>A0A2G9NWE3_AQUCT</name>
<feature type="compositionally biased region" description="Basic and acidic residues" evidence="1">
    <location>
        <begin position="254"/>
        <end position="324"/>
    </location>
</feature>
<evidence type="ECO:0000256" key="1">
    <source>
        <dbReference type="SAM" id="MobiDB-lite"/>
    </source>
</evidence>
<feature type="compositionally biased region" description="Polar residues" evidence="1">
    <location>
        <begin position="49"/>
        <end position="61"/>
    </location>
</feature>
<feature type="compositionally biased region" description="Acidic residues" evidence="1">
    <location>
        <begin position="230"/>
        <end position="239"/>
    </location>
</feature>
<feature type="region of interest" description="Disordered" evidence="1">
    <location>
        <begin position="31"/>
        <end position="324"/>
    </location>
</feature>
<dbReference type="OrthoDB" id="6162046at2759"/>
<feature type="compositionally biased region" description="Low complexity" evidence="1">
    <location>
        <begin position="216"/>
        <end position="229"/>
    </location>
</feature>
<dbReference type="AlphaFoldDB" id="A0A2G9NWE3"/>
<dbReference type="Pfam" id="PF15709">
    <property type="entry name" value="DUF4670"/>
    <property type="match status" value="1"/>
</dbReference>
<dbReference type="PANTHER" id="PTHR21937:SF5">
    <property type="entry name" value="GENE 973-RELATED"/>
    <property type="match status" value="1"/>
</dbReference>
<evidence type="ECO:0000313" key="2">
    <source>
        <dbReference type="EMBL" id="PIN95391.1"/>
    </source>
</evidence>
<proteinExistence type="predicted"/>